<organism evidence="13 14">
    <name type="scientific">Varanus komodoensis</name>
    <name type="common">Komodo dragon</name>
    <dbReference type="NCBI Taxonomy" id="61221"/>
    <lineage>
        <taxon>Eukaryota</taxon>
        <taxon>Metazoa</taxon>
        <taxon>Chordata</taxon>
        <taxon>Craniata</taxon>
        <taxon>Vertebrata</taxon>
        <taxon>Euteleostomi</taxon>
        <taxon>Lepidosauria</taxon>
        <taxon>Squamata</taxon>
        <taxon>Bifurcata</taxon>
        <taxon>Unidentata</taxon>
        <taxon>Episquamata</taxon>
        <taxon>Toxicofera</taxon>
        <taxon>Anguimorpha</taxon>
        <taxon>Paleoanguimorpha</taxon>
        <taxon>Varanoidea</taxon>
        <taxon>Varanidae</taxon>
        <taxon>Varanus</taxon>
    </lineage>
</organism>
<dbReference type="EC" id="2.7.11.24" evidence="3"/>
<keyword evidence="14" id="KW-1185">Reference proteome</keyword>
<name>A0A8D2J6C7_VARKO</name>
<dbReference type="PROSITE" id="PS00108">
    <property type="entry name" value="PROTEIN_KINASE_ST"/>
    <property type="match status" value="1"/>
</dbReference>
<keyword evidence="6" id="KW-0547">Nucleotide-binding</keyword>
<dbReference type="FunFam" id="1.10.510.10:FF:000624">
    <property type="entry name" value="Mitogen-activated protein kinase"/>
    <property type="match status" value="1"/>
</dbReference>
<dbReference type="PROSITE" id="PS50011">
    <property type="entry name" value="PROTEIN_KINASE_DOM"/>
    <property type="match status" value="1"/>
</dbReference>
<dbReference type="PANTHER" id="PTHR24056:SF159">
    <property type="entry name" value="CYCLIN-DEPENDENT KINASE 15"/>
    <property type="match status" value="1"/>
</dbReference>
<comment type="catalytic activity">
    <reaction evidence="10">
        <text>L-seryl-[protein] + ATP = O-phospho-L-seryl-[protein] + ADP + H(+)</text>
        <dbReference type="Rhea" id="RHEA:17989"/>
        <dbReference type="Rhea" id="RHEA-COMP:9863"/>
        <dbReference type="Rhea" id="RHEA-COMP:11604"/>
        <dbReference type="ChEBI" id="CHEBI:15378"/>
        <dbReference type="ChEBI" id="CHEBI:29999"/>
        <dbReference type="ChEBI" id="CHEBI:30616"/>
        <dbReference type="ChEBI" id="CHEBI:83421"/>
        <dbReference type="ChEBI" id="CHEBI:456216"/>
        <dbReference type="EC" id="2.7.11.24"/>
    </reaction>
</comment>
<dbReference type="GO" id="GO:0030332">
    <property type="term" value="F:cyclin binding"/>
    <property type="evidence" value="ECO:0007669"/>
    <property type="project" value="TreeGrafter"/>
</dbReference>
<dbReference type="GO" id="GO:0005634">
    <property type="term" value="C:nucleus"/>
    <property type="evidence" value="ECO:0007669"/>
    <property type="project" value="TreeGrafter"/>
</dbReference>
<feature type="chain" id="PRO_5034452416" description="mitogen-activated protein kinase" evidence="11">
    <location>
        <begin position="23"/>
        <end position="293"/>
    </location>
</feature>
<evidence type="ECO:0000256" key="5">
    <source>
        <dbReference type="ARBA" id="ARBA00022679"/>
    </source>
</evidence>
<dbReference type="OMA" id="EMFQGEP"/>
<protein>
    <recommendedName>
        <fullName evidence="3">mitogen-activated protein kinase</fullName>
        <ecNumber evidence="3">2.7.11.24</ecNumber>
    </recommendedName>
</protein>
<dbReference type="InterPro" id="IPR000719">
    <property type="entry name" value="Prot_kinase_dom"/>
</dbReference>
<reference evidence="13" key="1">
    <citation type="submission" date="2025-08" db="UniProtKB">
        <authorList>
            <consortium name="Ensembl"/>
        </authorList>
    </citation>
    <scope>IDENTIFICATION</scope>
</reference>
<dbReference type="InterPro" id="IPR050108">
    <property type="entry name" value="CDK"/>
</dbReference>
<evidence type="ECO:0000256" key="11">
    <source>
        <dbReference type="SAM" id="SignalP"/>
    </source>
</evidence>
<dbReference type="SMART" id="SM00220">
    <property type="entry name" value="S_TKc"/>
    <property type="match status" value="1"/>
</dbReference>
<accession>A0A8D2J6C7</accession>
<keyword evidence="7" id="KW-0418">Kinase</keyword>
<evidence type="ECO:0000256" key="1">
    <source>
        <dbReference type="ARBA" id="ARBA00006485"/>
    </source>
</evidence>
<evidence type="ECO:0000256" key="8">
    <source>
        <dbReference type="ARBA" id="ARBA00022840"/>
    </source>
</evidence>
<evidence type="ECO:0000256" key="6">
    <source>
        <dbReference type="ARBA" id="ARBA00022741"/>
    </source>
</evidence>
<dbReference type="Ensembl" id="ENSVKKT00000007548.1">
    <property type="protein sequence ID" value="ENSVKKP00000007354.1"/>
    <property type="gene ID" value="ENSVKKG00000005286.1"/>
</dbReference>
<dbReference type="InterPro" id="IPR008271">
    <property type="entry name" value="Ser/Thr_kinase_AS"/>
</dbReference>
<dbReference type="Gene3D" id="3.30.200.20">
    <property type="entry name" value="Phosphorylase Kinase, domain 1"/>
    <property type="match status" value="1"/>
</dbReference>
<reference evidence="13" key="2">
    <citation type="submission" date="2025-09" db="UniProtKB">
        <authorList>
            <consortium name="Ensembl"/>
        </authorList>
    </citation>
    <scope>IDENTIFICATION</scope>
</reference>
<keyword evidence="5" id="KW-0808">Transferase</keyword>
<feature type="signal peptide" evidence="11">
    <location>
        <begin position="1"/>
        <end position="22"/>
    </location>
</feature>
<evidence type="ECO:0000256" key="4">
    <source>
        <dbReference type="ARBA" id="ARBA00022527"/>
    </source>
</evidence>
<proteinExistence type="inferred from homology"/>
<dbReference type="Proteomes" id="UP000694545">
    <property type="component" value="Unplaced"/>
</dbReference>
<dbReference type="GO" id="GO:0005524">
    <property type="term" value="F:ATP binding"/>
    <property type="evidence" value="ECO:0007669"/>
    <property type="project" value="UniProtKB-KW"/>
</dbReference>
<evidence type="ECO:0000256" key="2">
    <source>
        <dbReference type="ARBA" id="ARBA00008832"/>
    </source>
</evidence>
<dbReference type="GO" id="GO:0004693">
    <property type="term" value="F:cyclin-dependent protein serine/threonine kinase activity"/>
    <property type="evidence" value="ECO:0007669"/>
    <property type="project" value="TreeGrafter"/>
</dbReference>
<dbReference type="PANTHER" id="PTHR24056">
    <property type="entry name" value="CELL DIVISION PROTEIN KINASE"/>
    <property type="match status" value="1"/>
</dbReference>
<sequence length="293" mass="33192">AMRSNCLLNSTISLFLVSLLKGLKHANIVLLHDIIQTKESLTLVFEYMHIDLARYMSQHPGGLHSHNIMLFTFQLLRALAYLHNHHILHRDLKPQNLLLSRYGELKLADFGLARAKSLARQAYSAEVVTLAYRPPDVLLGATDYSSDIDIWGAGCIFVEMFQGQPLFPAVCNTFEQLEKIWVVLGVPTEKTWPGISKLHHYKPGRILSGATSNGGCARNAIWSCCCAEDLAARMLKVCPKDRISAQEALLHHFFSPLPSQQVIFLKLPIQFQEQQDKWERCAKLYLTCNYTFP</sequence>
<evidence type="ECO:0000256" key="9">
    <source>
        <dbReference type="ARBA" id="ARBA00047592"/>
    </source>
</evidence>
<feature type="domain" description="Protein kinase" evidence="12">
    <location>
        <begin position="1"/>
        <end position="254"/>
    </location>
</feature>
<evidence type="ECO:0000259" key="12">
    <source>
        <dbReference type="PROSITE" id="PS50011"/>
    </source>
</evidence>
<evidence type="ECO:0000256" key="3">
    <source>
        <dbReference type="ARBA" id="ARBA00012411"/>
    </source>
</evidence>
<dbReference type="Gene3D" id="1.10.510.10">
    <property type="entry name" value="Transferase(Phosphotransferase) domain 1"/>
    <property type="match status" value="1"/>
</dbReference>
<evidence type="ECO:0000256" key="10">
    <source>
        <dbReference type="ARBA" id="ARBA00048312"/>
    </source>
</evidence>
<dbReference type="Pfam" id="PF00069">
    <property type="entry name" value="Pkinase"/>
    <property type="match status" value="1"/>
</dbReference>
<keyword evidence="11" id="KW-0732">Signal</keyword>
<evidence type="ECO:0000313" key="13">
    <source>
        <dbReference type="Ensembl" id="ENSVKKP00000007354.1"/>
    </source>
</evidence>
<evidence type="ECO:0000256" key="7">
    <source>
        <dbReference type="ARBA" id="ARBA00022777"/>
    </source>
</evidence>
<keyword evidence="8" id="KW-0067">ATP-binding</keyword>
<keyword evidence="4" id="KW-0723">Serine/threonine-protein kinase</keyword>
<dbReference type="SUPFAM" id="SSF56112">
    <property type="entry name" value="Protein kinase-like (PK-like)"/>
    <property type="match status" value="1"/>
</dbReference>
<dbReference type="GO" id="GO:0005829">
    <property type="term" value="C:cytosol"/>
    <property type="evidence" value="ECO:0007669"/>
    <property type="project" value="TreeGrafter"/>
</dbReference>
<evidence type="ECO:0000313" key="14">
    <source>
        <dbReference type="Proteomes" id="UP000694545"/>
    </source>
</evidence>
<comment type="similarity">
    <text evidence="2">Belongs to the protein kinase superfamily. CMGC Ser/Thr protein kinase family. MAP kinase subfamily.</text>
</comment>
<dbReference type="GO" id="GO:0004707">
    <property type="term" value="F:MAP kinase activity"/>
    <property type="evidence" value="ECO:0007669"/>
    <property type="project" value="UniProtKB-EC"/>
</dbReference>
<comment type="similarity">
    <text evidence="1">Belongs to the protein kinase superfamily. CMGC Ser/Thr protein kinase family. CDC2/CDKX subfamily.</text>
</comment>
<dbReference type="AlphaFoldDB" id="A0A8D2J6C7"/>
<comment type="catalytic activity">
    <reaction evidence="9">
        <text>L-threonyl-[protein] + ATP = O-phospho-L-threonyl-[protein] + ADP + H(+)</text>
        <dbReference type="Rhea" id="RHEA:46608"/>
        <dbReference type="Rhea" id="RHEA-COMP:11060"/>
        <dbReference type="Rhea" id="RHEA-COMP:11605"/>
        <dbReference type="ChEBI" id="CHEBI:15378"/>
        <dbReference type="ChEBI" id="CHEBI:30013"/>
        <dbReference type="ChEBI" id="CHEBI:30616"/>
        <dbReference type="ChEBI" id="CHEBI:61977"/>
        <dbReference type="ChEBI" id="CHEBI:456216"/>
        <dbReference type="EC" id="2.7.11.24"/>
    </reaction>
</comment>
<dbReference type="InterPro" id="IPR011009">
    <property type="entry name" value="Kinase-like_dom_sf"/>
</dbReference>